<evidence type="ECO:0000313" key="4">
    <source>
        <dbReference type="EMBL" id="QYM78008.1"/>
    </source>
</evidence>
<dbReference type="InterPro" id="IPR015943">
    <property type="entry name" value="WD40/YVTN_repeat-like_dom_sf"/>
</dbReference>
<feature type="domain" description="DUF6923" evidence="3">
    <location>
        <begin position="25"/>
        <end position="171"/>
    </location>
</feature>
<evidence type="ECO:0000259" key="3">
    <source>
        <dbReference type="Pfam" id="PF21959"/>
    </source>
</evidence>
<dbReference type="Pfam" id="PF21959">
    <property type="entry name" value="DUF6923"/>
    <property type="match status" value="1"/>
</dbReference>
<dbReference type="Pfam" id="PF07589">
    <property type="entry name" value="PEP-CTERM"/>
    <property type="match status" value="1"/>
</dbReference>
<dbReference type="Proteomes" id="UP000825051">
    <property type="component" value="Chromosome"/>
</dbReference>
<dbReference type="InterPro" id="IPR054215">
    <property type="entry name" value="DUF6923"/>
</dbReference>
<keyword evidence="1" id="KW-0732">Signal</keyword>
<dbReference type="RefSeq" id="WP_220161112.1">
    <property type="nucleotide sequence ID" value="NZ_CP080507.1"/>
</dbReference>
<proteinExistence type="predicted"/>
<dbReference type="EMBL" id="CP080507">
    <property type="protein sequence ID" value="QYM78008.1"/>
    <property type="molecule type" value="Genomic_DNA"/>
</dbReference>
<feature type="chain" id="PRO_5034097681" evidence="1">
    <location>
        <begin position="21"/>
        <end position="268"/>
    </location>
</feature>
<reference evidence="4" key="1">
    <citation type="submission" date="2021-08" db="EMBL/GenBank/DDBJ databases">
        <title>Genome of a novel bacterium of the phylum Verrucomicrobia, Oleiharenicola sp. KSB-15.</title>
        <authorList>
            <person name="Chung J.-H."/>
            <person name="Ahn J.-H."/>
            <person name="Yoon Y."/>
            <person name="Kim D.-Y."/>
            <person name="An S.-H."/>
            <person name="Park I."/>
            <person name="Yeon J."/>
        </authorList>
    </citation>
    <scope>NUCLEOTIDE SEQUENCE</scope>
    <source>
        <strain evidence="4">KSB-15</strain>
    </source>
</reference>
<name>A0A8F9XIW0_9BACT</name>
<accession>A0A8F9XIW0</accession>
<gene>
    <name evidence="4" type="ORF">K0B96_11880</name>
</gene>
<dbReference type="KEGG" id="ole:K0B96_11880"/>
<evidence type="ECO:0000256" key="1">
    <source>
        <dbReference type="SAM" id="SignalP"/>
    </source>
</evidence>
<keyword evidence="5" id="KW-1185">Reference proteome</keyword>
<sequence length="268" mass="27839">MKYFVFLVTGLTLLASALRADPFAFYGISGASKGASILYQIDPNNGSILSTIGDTGLSHITAMSFNPLDGKLYAASSGSGASLYTLNTSTGAATLVGALGDSDDIPDMTFRSDGTLFAWSENNDTLKTINLATGAATDLAFGTDTYQTGLEFGPTGVLYLKVASDFYTVDVDSATVTYSMTTGVDFKNLLAIDSAGRVYSGVRDGSSTLLYTIDLNTTEATLIGTAAASFSAIAFTGTAPAIPEPSTYAVMFGAAALGIAVWRRRRNA</sequence>
<organism evidence="4 5">
    <name type="scientific">Horticoccus luteus</name>
    <dbReference type="NCBI Taxonomy" id="2862869"/>
    <lineage>
        <taxon>Bacteria</taxon>
        <taxon>Pseudomonadati</taxon>
        <taxon>Verrucomicrobiota</taxon>
        <taxon>Opitutia</taxon>
        <taxon>Opitutales</taxon>
        <taxon>Opitutaceae</taxon>
        <taxon>Horticoccus</taxon>
    </lineage>
</organism>
<protein>
    <submittedName>
        <fullName evidence="4">DUF4394 domain-containing protein</fullName>
    </submittedName>
</protein>
<dbReference type="NCBIfam" id="TIGR02595">
    <property type="entry name" value="PEP_CTERM"/>
    <property type="match status" value="1"/>
</dbReference>
<dbReference type="AlphaFoldDB" id="A0A8F9XIW0"/>
<feature type="domain" description="Ice-binding protein C-terminal" evidence="2">
    <location>
        <begin position="241"/>
        <end position="265"/>
    </location>
</feature>
<evidence type="ECO:0000259" key="2">
    <source>
        <dbReference type="Pfam" id="PF07589"/>
    </source>
</evidence>
<dbReference type="InterPro" id="IPR013424">
    <property type="entry name" value="Ice-binding_C"/>
</dbReference>
<dbReference type="SUPFAM" id="SSF101898">
    <property type="entry name" value="NHL repeat"/>
    <property type="match status" value="1"/>
</dbReference>
<evidence type="ECO:0000313" key="5">
    <source>
        <dbReference type="Proteomes" id="UP000825051"/>
    </source>
</evidence>
<dbReference type="Gene3D" id="2.130.10.10">
    <property type="entry name" value="YVTN repeat-like/Quinoprotein amine dehydrogenase"/>
    <property type="match status" value="1"/>
</dbReference>
<feature type="signal peptide" evidence="1">
    <location>
        <begin position="1"/>
        <end position="20"/>
    </location>
</feature>